<evidence type="ECO:0000313" key="2">
    <source>
        <dbReference type="Proteomes" id="UP000814176"/>
    </source>
</evidence>
<gene>
    <name evidence="1" type="ORF">C8Q71DRAFT_725277</name>
</gene>
<dbReference type="EMBL" id="JADCUA010000016">
    <property type="protein sequence ID" value="KAH9834055.1"/>
    <property type="molecule type" value="Genomic_DNA"/>
</dbReference>
<organism evidence="1 2">
    <name type="scientific">Rhodofomes roseus</name>
    <dbReference type="NCBI Taxonomy" id="34475"/>
    <lineage>
        <taxon>Eukaryota</taxon>
        <taxon>Fungi</taxon>
        <taxon>Dikarya</taxon>
        <taxon>Basidiomycota</taxon>
        <taxon>Agaricomycotina</taxon>
        <taxon>Agaricomycetes</taxon>
        <taxon>Polyporales</taxon>
        <taxon>Rhodofomes</taxon>
    </lineage>
</organism>
<dbReference type="RefSeq" id="XP_047776711.1">
    <property type="nucleotide sequence ID" value="XM_047921685.1"/>
</dbReference>
<name>A0ABQ8K9M9_9APHY</name>
<proteinExistence type="predicted"/>
<evidence type="ECO:0000313" key="1">
    <source>
        <dbReference type="EMBL" id="KAH9834055.1"/>
    </source>
</evidence>
<protein>
    <submittedName>
        <fullName evidence="1">Uncharacterized protein</fullName>
    </submittedName>
</protein>
<dbReference type="GeneID" id="72002417"/>
<comment type="caution">
    <text evidence="1">The sequence shown here is derived from an EMBL/GenBank/DDBJ whole genome shotgun (WGS) entry which is preliminary data.</text>
</comment>
<dbReference type="Proteomes" id="UP000814176">
    <property type="component" value="Unassembled WGS sequence"/>
</dbReference>
<accession>A0ABQ8K9M9</accession>
<reference evidence="1 2" key="1">
    <citation type="journal article" date="2021" name="Environ. Microbiol.">
        <title>Gene family expansions and transcriptome signatures uncover fungal adaptations to wood decay.</title>
        <authorList>
            <person name="Hage H."/>
            <person name="Miyauchi S."/>
            <person name="Viragh M."/>
            <person name="Drula E."/>
            <person name="Min B."/>
            <person name="Chaduli D."/>
            <person name="Navarro D."/>
            <person name="Favel A."/>
            <person name="Norest M."/>
            <person name="Lesage-Meessen L."/>
            <person name="Balint B."/>
            <person name="Merenyi Z."/>
            <person name="de Eugenio L."/>
            <person name="Morin E."/>
            <person name="Martinez A.T."/>
            <person name="Baldrian P."/>
            <person name="Stursova M."/>
            <person name="Martinez M.J."/>
            <person name="Novotny C."/>
            <person name="Magnuson J.K."/>
            <person name="Spatafora J.W."/>
            <person name="Maurice S."/>
            <person name="Pangilinan J."/>
            <person name="Andreopoulos W."/>
            <person name="LaButti K."/>
            <person name="Hundley H."/>
            <person name="Na H."/>
            <person name="Kuo A."/>
            <person name="Barry K."/>
            <person name="Lipzen A."/>
            <person name="Henrissat B."/>
            <person name="Riley R."/>
            <person name="Ahrendt S."/>
            <person name="Nagy L.G."/>
            <person name="Grigoriev I.V."/>
            <person name="Martin F."/>
            <person name="Rosso M.N."/>
        </authorList>
    </citation>
    <scope>NUCLEOTIDE SEQUENCE [LARGE SCALE GENOMIC DNA]</scope>
    <source>
        <strain evidence="1 2">CIRM-BRFM 1785</strain>
    </source>
</reference>
<sequence>MPNIRVEPTAEAHIARYYRLIEVIKGEAAVEPRLLPVSRGEWLSWANCRGLFESYCKAVTDDPNSVPSPYSFNDVVEVMNYIDEIFQRYKLPHDSLGAPYPTIAWSEESVLHREAVDEPLAPVSYQLDPLYVPEYRRLPDSFNHLANAVHRLNEDQQEIRRILGSLSTSVAELGGHERGINFSEPVRDTMGAYQRMNTTPNWCSPRSGHGQAPPLLVPVSSKQPDLDLGLKLYVSMRERKDTHSSTQQQSCAAAASFAEGPEPRQDSDFSCACVALSRPLGY</sequence>
<keyword evidence="2" id="KW-1185">Reference proteome</keyword>